<dbReference type="eggNOG" id="COG2872">
    <property type="taxonomic scope" value="Bacteria"/>
</dbReference>
<dbReference type="SUPFAM" id="SSF55186">
    <property type="entry name" value="ThrRS/AlaRS common domain"/>
    <property type="match status" value="1"/>
</dbReference>
<dbReference type="GO" id="GO:0016787">
    <property type="term" value="F:hydrolase activity"/>
    <property type="evidence" value="ECO:0007669"/>
    <property type="project" value="UniProtKB-KW"/>
</dbReference>
<dbReference type="OrthoDB" id="6396444at2"/>
<dbReference type="Proteomes" id="UP000000851">
    <property type="component" value="Chromosome"/>
</dbReference>
<reference evidence="1 2" key="1">
    <citation type="journal article" date="2009" name="Stand. Genomic Sci.">
        <title>Complete genome sequence of Catenulispora acidiphila type strain (ID 139908).</title>
        <authorList>
            <person name="Copeland A."/>
            <person name="Lapidus A."/>
            <person name="Glavina Del Rio T."/>
            <person name="Nolan M."/>
            <person name="Lucas S."/>
            <person name="Chen F."/>
            <person name="Tice H."/>
            <person name="Cheng J.F."/>
            <person name="Bruce D."/>
            <person name="Goodwin L."/>
            <person name="Pitluck S."/>
            <person name="Mikhailova N."/>
            <person name="Pati A."/>
            <person name="Ivanova N."/>
            <person name="Mavromatis K."/>
            <person name="Chen A."/>
            <person name="Palaniappan K."/>
            <person name="Chain P."/>
            <person name="Land M."/>
            <person name="Hauser L."/>
            <person name="Chang Y.J."/>
            <person name="Jeffries C.D."/>
            <person name="Chertkov O."/>
            <person name="Brettin T."/>
            <person name="Detter J.C."/>
            <person name="Han C."/>
            <person name="Ali Z."/>
            <person name="Tindall B.J."/>
            <person name="Goker M."/>
            <person name="Bristow J."/>
            <person name="Eisen J.A."/>
            <person name="Markowitz V."/>
            <person name="Hugenholtz P."/>
            <person name="Kyrpides N.C."/>
            <person name="Klenk H.P."/>
        </authorList>
    </citation>
    <scope>NUCLEOTIDE SEQUENCE [LARGE SCALE GENOMIC DNA]</scope>
    <source>
        <strain evidence="2">DSM 44928 / JCM 14897 / NBRC 102108 / NRRL B-24433 / ID139908</strain>
    </source>
</reference>
<keyword evidence="1" id="KW-0378">Hydrolase</keyword>
<sequence>MSDSFCSTVVTFPEGAIEASSTIVHIQRVLGLDPKATHWAVFTEATPFHPVDPTWPDQPGDTGVLLTDVGELPVTGCVTAAVARAGGELLVDAEITAKRGDPEYAWLVCHLVADRAGDLPGRLVGTAAKLLVDRRRRRRLSVAHTACHLTGLALNVNLADRWRKPIRTDGLGRPDFDGVAIVSSRIAEDGAMDTYRLGTSLRKAGFVSEGFADGVSALQSAIETSVAEWVRQAGQITVLTKGSALHDRRTWECVLQEGTARTSCGGTHPQNTGELGSVTVRCAFDPDTKLLTVATTVVPS</sequence>
<dbReference type="KEGG" id="cai:Caci_0232"/>
<dbReference type="RefSeq" id="WP_012784480.1">
    <property type="nucleotide sequence ID" value="NC_013131.1"/>
</dbReference>
<keyword evidence="2" id="KW-1185">Reference proteome</keyword>
<dbReference type="AlphaFoldDB" id="C7QJ43"/>
<proteinExistence type="predicted"/>
<evidence type="ECO:0000313" key="1">
    <source>
        <dbReference type="EMBL" id="ACU69185.1"/>
    </source>
</evidence>
<dbReference type="InParanoid" id="C7QJ43"/>
<dbReference type="GO" id="GO:0000166">
    <property type="term" value="F:nucleotide binding"/>
    <property type="evidence" value="ECO:0007669"/>
    <property type="project" value="InterPro"/>
</dbReference>
<gene>
    <name evidence="1" type="ordered locus">Caci_0232</name>
</gene>
<dbReference type="Gene3D" id="3.30.980.10">
    <property type="entry name" value="Threonyl-trna Synthetase, Chain A, domain 2"/>
    <property type="match status" value="1"/>
</dbReference>
<dbReference type="HOGENOM" id="CLU_084984_0_0_11"/>
<protein>
    <submittedName>
        <fullName evidence="1">Putative metal-dependent hydrolase</fullName>
    </submittedName>
</protein>
<dbReference type="STRING" id="479433.Caci_0232"/>
<dbReference type="EMBL" id="CP001700">
    <property type="protein sequence ID" value="ACU69185.1"/>
    <property type="molecule type" value="Genomic_DNA"/>
</dbReference>
<name>C7QJ43_CATAD</name>
<evidence type="ECO:0000313" key="2">
    <source>
        <dbReference type="Proteomes" id="UP000000851"/>
    </source>
</evidence>
<organism evidence="1 2">
    <name type="scientific">Catenulispora acidiphila (strain DSM 44928 / JCM 14897 / NBRC 102108 / NRRL B-24433 / ID139908)</name>
    <dbReference type="NCBI Taxonomy" id="479433"/>
    <lineage>
        <taxon>Bacteria</taxon>
        <taxon>Bacillati</taxon>
        <taxon>Actinomycetota</taxon>
        <taxon>Actinomycetes</taxon>
        <taxon>Catenulisporales</taxon>
        <taxon>Catenulisporaceae</taxon>
        <taxon>Catenulispora</taxon>
    </lineage>
</organism>
<accession>C7QJ43</accession>
<dbReference type="InterPro" id="IPR018163">
    <property type="entry name" value="Thr/Ala-tRNA-synth_IIc_edit"/>
</dbReference>